<gene>
    <name evidence="1" type="ORF">HAX54_042053</name>
</gene>
<protein>
    <submittedName>
        <fullName evidence="1">Uncharacterized protein</fullName>
    </submittedName>
</protein>
<dbReference type="Proteomes" id="UP000823775">
    <property type="component" value="Unassembled WGS sequence"/>
</dbReference>
<organism evidence="1 2">
    <name type="scientific">Datura stramonium</name>
    <name type="common">Jimsonweed</name>
    <name type="synonym">Common thornapple</name>
    <dbReference type="NCBI Taxonomy" id="4076"/>
    <lineage>
        <taxon>Eukaryota</taxon>
        <taxon>Viridiplantae</taxon>
        <taxon>Streptophyta</taxon>
        <taxon>Embryophyta</taxon>
        <taxon>Tracheophyta</taxon>
        <taxon>Spermatophyta</taxon>
        <taxon>Magnoliopsida</taxon>
        <taxon>eudicotyledons</taxon>
        <taxon>Gunneridae</taxon>
        <taxon>Pentapetalae</taxon>
        <taxon>asterids</taxon>
        <taxon>lamiids</taxon>
        <taxon>Solanales</taxon>
        <taxon>Solanaceae</taxon>
        <taxon>Solanoideae</taxon>
        <taxon>Datureae</taxon>
        <taxon>Datura</taxon>
    </lineage>
</organism>
<accession>A0ABS8VYY7</accession>
<dbReference type="EMBL" id="JACEIK010006142">
    <property type="protein sequence ID" value="MCE2055137.1"/>
    <property type="molecule type" value="Genomic_DNA"/>
</dbReference>
<sequence>RESGLRAWISDLELGSILELGSDLELGLILKLGSGLESELDLWSRVKIRSRSSIGWGIVSLVETEGWGSISGPKSRVPSKGQVLVKTEGLGLDLKFRGCVGVGPRSQVRVRSRIVIGSKLDWAGIKVGRRTQRLEPLWMVGEGWLEQRVGLEWGG</sequence>
<name>A0ABS8VYY7_DATST</name>
<proteinExistence type="predicted"/>
<feature type="non-terminal residue" evidence="1">
    <location>
        <position position="1"/>
    </location>
</feature>
<comment type="caution">
    <text evidence="1">The sequence shown here is derived from an EMBL/GenBank/DDBJ whole genome shotgun (WGS) entry which is preliminary data.</text>
</comment>
<evidence type="ECO:0000313" key="1">
    <source>
        <dbReference type="EMBL" id="MCE2055137.1"/>
    </source>
</evidence>
<reference evidence="1 2" key="1">
    <citation type="journal article" date="2021" name="BMC Genomics">
        <title>Datura genome reveals duplications of psychoactive alkaloid biosynthetic genes and high mutation rate following tissue culture.</title>
        <authorList>
            <person name="Rajewski A."/>
            <person name="Carter-House D."/>
            <person name="Stajich J."/>
            <person name="Litt A."/>
        </authorList>
    </citation>
    <scope>NUCLEOTIDE SEQUENCE [LARGE SCALE GENOMIC DNA]</scope>
    <source>
        <strain evidence="1">AR-01</strain>
    </source>
</reference>
<keyword evidence="2" id="KW-1185">Reference proteome</keyword>
<evidence type="ECO:0000313" key="2">
    <source>
        <dbReference type="Proteomes" id="UP000823775"/>
    </source>
</evidence>